<sequence>MPFATRPYAARPESAWRRFTLNRNASHGAISLTGAVATTLLALTTTLVWGQSSKAPVSAKQKAEMLYARTPMSFEPNRGQVSSPEVQYLAHGARYGVALTAEGAMLSLDAGPVDAAKSDSLRHFDQIRLELPRGNRHAQAAAEEKLGGRVNYLLGNDPAKWHTDLPTYGKVRYAGVYPGVDLVYYGNQGRLEYDFVVAPHANSRAVGLHFEGAKSLQLDAQGNLTIQAAHGAVVFEKPLIYQEKDGKRELVEGSFRLEANNTAGFTIGRYDHSRALVIDPALVYATYLGGSTNELISSAVVDVNGSLYVTGTTYSSDFPTTPGVFQPTAAHASSGLAFTTKFNPQGTAISYSSFIGGVSGQGSSRGYANVVDANGSVYIVGSTTATDFPVSPSAIQKTNPEGTTGNTTGFVFRLNIPGNGYLYSTYLGGSGGGQVGDTVNGIAIDAAGDAIVAGTTDSNNFPVTTGAYQTSSPNPNLGTSTATSTGFVASVNPTGSALNYATYLGGSGTATLTAVKIDSAGNAYVTGTTALPVNSTNYPVTSGAFQTTNSSTGTGLSGVVTKLNPTGTALVYSTFLGSNGTMPTSIAVDASGNAYVGGTDLTGGFPATSGAYQTTWASGSGFVASLKAAGNGLNFGTFLSGPVNALGLDSTGLIVATGSTTNSAFPVSPDALQLTFPTVSGYYPATAAYLVRLSASGAAANYSSYFSGSSYTAASALAIDGNNNVYIGGQTCSTDLPVSATAAQQTKFSPDCSATGGLVGFAAKFALGTAPIATGTSFQSPTGQVQLGTSITLVTATAPSTATGNVNFFEGSKALGSAPLVNGGASLTNQTFSLGTHTITAVYTGDINYAESTAAPSSFTVVQTLPVAFSPATITFATPVQVGLASGAMNAQIINSGTTAVTLYSLGMNGDFTEEDNCPVSVPNGLAAGASCGLQITFRPSGTGTRIGNASLISSISSIPQTLSLTGTGTAPTVALSATSASFPDTAVGATSAPTVVTLTNSASAGVLFISSIVATGDFAQTNTCGSSLSAGGSCTISITFSPTTPGARTGAVTITDNSSTGTTQTISLTGNGASLITVSPSSLTFGSQAQGTTSAAQTIKLTTAGSSSVTINSIVATGDFAQTNNCGATLAGNSNCTISVTFTPTVGSGTRTGSVTVTSSASPTPQTVSLTGTVAAAAVTLSPSSLNFSGQLTGTTSASQSVVLTNSGNVALGISSIGATGDFAQTNACGSSLAAGGSCTISVTFTPTVTGARTGAVTIVDSASGSPHTVALTGTGTAPAGSIAPSALTFAAQSLGTTSMAQIVTLTNVGTAPLTVSSVSITGAYAQTNTCSTSIAAGGSCAISVTFSPTVNGTLTGTLTVTDNAAGSPRVVSLTGTGVTPVTTVTVSPSSLTYTTQNTGTTSAAKTVTLTNTGNAALTISSIGTTGDYAQTNTCGTTLAVSTSCTIAVTFTPTTSGTRTGLLVIGDNAAGSPQSVSLTGTAITPAPVVVLAPASLTFATQNTGTTSAAQTITLSNTGNAALTLTSIAASGDYAQTNNCGTSVAASASCTIAVTFTPTASGTRTGAITVLDNATGSPHMAVLTGTGVVPAAVATFSLTTLNFGSQQTGTTSVQRSVSLTNTGNTNLTISSIVASGDFAQTNSCSTGIVVPNASCTISVTFTPTTTGTRTGSITVTDNAAGSPQTIALTGTGTAPALSVAFSPLALSFGSVTTGSTSAVQFLTMTNTGFVTLAITSITATGDFAQTNTCGTSLAPNGNCRISVTFSPTTTGTRIGFITVVDNATGSPQQVALSGTGTGISLTSTAASTGLTISAAGASATTTLQLGSTSYTGLVYVTCSVAYTGTGTAVDLPGCSLAPPSQTITAGAASVPVVLTVSTTASAAMNHPAHRFPWTPAGASLATLFLMGWISPKRRRGIRLLTLLLAVVLGGLAGCAGGGTSGTSLTGTSTSAGTYNVIVTAANGGTAASVTISVKVL</sequence>
<dbReference type="STRING" id="474950.SAMN05421771_0887"/>
<dbReference type="Pfam" id="PF15780">
    <property type="entry name" value="ASH"/>
    <property type="match status" value="4"/>
</dbReference>
<feature type="domain" description="DUF7948" evidence="10">
    <location>
        <begin position="74"/>
        <end position="280"/>
    </location>
</feature>
<proteinExistence type="predicted"/>
<keyword evidence="3" id="KW-0963">Cytoplasm</keyword>
<dbReference type="Pfam" id="PF06739">
    <property type="entry name" value="SBBP"/>
    <property type="match status" value="2"/>
</dbReference>
<evidence type="ECO:0000256" key="6">
    <source>
        <dbReference type="SAM" id="Phobius"/>
    </source>
</evidence>
<evidence type="ECO:0000259" key="7">
    <source>
        <dbReference type="Pfam" id="PF15780"/>
    </source>
</evidence>
<dbReference type="InterPro" id="IPR052918">
    <property type="entry name" value="Motility_Chemotaxis_Reg"/>
</dbReference>
<dbReference type="GO" id="GO:0005737">
    <property type="term" value="C:cytoplasm"/>
    <property type="evidence" value="ECO:0007669"/>
    <property type="project" value="UniProtKB-SubCell"/>
</dbReference>
<dbReference type="NCBIfam" id="NF012200">
    <property type="entry name" value="choice_anch_D"/>
    <property type="match status" value="9"/>
</dbReference>
<evidence type="ECO:0000256" key="2">
    <source>
        <dbReference type="ARBA" id="ARBA00004496"/>
    </source>
</evidence>
<evidence type="ECO:0000259" key="10">
    <source>
        <dbReference type="Pfam" id="PF25778"/>
    </source>
</evidence>
<dbReference type="PROSITE" id="PS50194">
    <property type="entry name" value="FILAMIN_REPEAT"/>
    <property type="match status" value="2"/>
</dbReference>
<gene>
    <name evidence="11" type="ORF">SAMN05421771_0887</name>
</gene>
<dbReference type="Pfam" id="PF16640">
    <property type="entry name" value="Big_3_5"/>
    <property type="match status" value="1"/>
</dbReference>
<dbReference type="Gene3D" id="2.60.40.10">
    <property type="entry name" value="Immunoglobulins"/>
    <property type="match status" value="10"/>
</dbReference>
<keyword evidence="6" id="KW-1133">Transmembrane helix</keyword>
<feature type="domain" description="HYDIN/VesB/CFA65-like Ig-like" evidence="9">
    <location>
        <begin position="1700"/>
        <end position="1794"/>
    </location>
</feature>
<reference evidence="11 12" key="1">
    <citation type="submission" date="2016-10" db="EMBL/GenBank/DDBJ databases">
        <authorList>
            <person name="de Groot N.N."/>
        </authorList>
    </citation>
    <scope>NUCLEOTIDE SEQUENCE [LARGE SCALE GENOMIC DNA]</scope>
    <source>
        <strain evidence="11 12">DSM 21001</strain>
    </source>
</reference>
<feature type="domain" description="HYDIN/VesB/CFA65-like Ig-like" evidence="9">
    <location>
        <begin position="1404"/>
        <end position="1481"/>
    </location>
</feature>
<dbReference type="InterPro" id="IPR031549">
    <property type="entry name" value="ASH"/>
</dbReference>
<dbReference type="InterPro" id="IPR057708">
    <property type="entry name" value="DUF7948"/>
</dbReference>
<dbReference type="EMBL" id="FOZL01000001">
    <property type="protein sequence ID" value="SFS04260.1"/>
    <property type="molecule type" value="Genomic_DNA"/>
</dbReference>
<comment type="subcellular location">
    <subcellularLocation>
        <location evidence="1">Cell projection</location>
        <location evidence="1">Cilium</location>
    </subcellularLocation>
    <subcellularLocation>
        <location evidence="2">Cytoplasm</location>
    </subcellularLocation>
</comment>
<evidence type="ECO:0000256" key="1">
    <source>
        <dbReference type="ARBA" id="ARBA00004138"/>
    </source>
</evidence>
<keyword evidence="12" id="KW-1185">Reference proteome</keyword>
<dbReference type="InterPro" id="IPR017868">
    <property type="entry name" value="Filamin/ABP280_repeat-like"/>
</dbReference>
<dbReference type="PANTHER" id="PTHR35580:SF1">
    <property type="entry name" value="PHYTASE-LIKE DOMAIN-CONTAINING PROTEIN"/>
    <property type="match status" value="1"/>
</dbReference>
<protein>
    <submittedName>
        <fullName evidence="11">Beta-propeller repeat-containing protein</fullName>
    </submittedName>
</protein>
<dbReference type="RefSeq" id="WP_175528863.1">
    <property type="nucleotide sequence ID" value="NZ_FOZL01000001.1"/>
</dbReference>
<keyword evidence="6" id="KW-0812">Transmembrane</keyword>
<feature type="transmembrane region" description="Helical" evidence="6">
    <location>
        <begin position="1917"/>
        <end position="1938"/>
    </location>
</feature>
<dbReference type="Proteomes" id="UP000199024">
    <property type="component" value="Unassembled WGS sequence"/>
</dbReference>
<keyword evidence="6" id="KW-0472">Membrane</keyword>
<feature type="domain" description="Abnormal spindle-like microcephaly-associated protein ASH" evidence="7">
    <location>
        <begin position="979"/>
        <end position="1060"/>
    </location>
</feature>
<evidence type="ECO:0000313" key="12">
    <source>
        <dbReference type="Proteomes" id="UP000199024"/>
    </source>
</evidence>
<evidence type="ECO:0000313" key="11">
    <source>
        <dbReference type="EMBL" id="SFS04260.1"/>
    </source>
</evidence>
<evidence type="ECO:0000259" key="9">
    <source>
        <dbReference type="Pfam" id="PF22544"/>
    </source>
</evidence>
<evidence type="ECO:0000256" key="3">
    <source>
        <dbReference type="ARBA" id="ARBA00022490"/>
    </source>
</evidence>
<name>A0A1I6LLQ9_9BACT</name>
<dbReference type="Pfam" id="PF22544">
    <property type="entry name" value="HYDIN_VesB_CFA65-like_Ig"/>
    <property type="match status" value="3"/>
</dbReference>
<feature type="domain" description="Bacterial Ig-like" evidence="8">
    <location>
        <begin position="782"/>
        <end position="861"/>
    </location>
</feature>
<dbReference type="InterPro" id="IPR010620">
    <property type="entry name" value="SBBP_repeat"/>
</dbReference>
<accession>A0A1I6LLQ9</accession>
<dbReference type="InterPro" id="IPR032109">
    <property type="entry name" value="Big_3_5"/>
</dbReference>
<dbReference type="InterPro" id="IPR013783">
    <property type="entry name" value="Ig-like_fold"/>
</dbReference>
<feature type="domain" description="Abnormal spindle-like microcephaly-associated protein ASH" evidence="7">
    <location>
        <begin position="1181"/>
        <end position="1269"/>
    </location>
</feature>
<feature type="domain" description="Abnormal spindle-like microcephaly-associated protein ASH" evidence="7">
    <location>
        <begin position="1287"/>
        <end position="1371"/>
    </location>
</feature>
<evidence type="ECO:0000259" key="8">
    <source>
        <dbReference type="Pfam" id="PF16640"/>
    </source>
</evidence>
<keyword evidence="5" id="KW-0966">Cell projection</keyword>
<organism evidence="11 12">
    <name type="scientific">Granulicella pectinivorans</name>
    <dbReference type="NCBI Taxonomy" id="474950"/>
    <lineage>
        <taxon>Bacteria</taxon>
        <taxon>Pseudomonadati</taxon>
        <taxon>Acidobacteriota</taxon>
        <taxon>Terriglobia</taxon>
        <taxon>Terriglobales</taxon>
        <taxon>Acidobacteriaceae</taxon>
        <taxon>Granulicella</taxon>
    </lineage>
</organism>
<evidence type="ECO:0000256" key="5">
    <source>
        <dbReference type="ARBA" id="ARBA00023273"/>
    </source>
</evidence>
<feature type="transmembrane region" description="Helical" evidence="6">
    <location>
        <begin position="1891"/>
        <end position="1910"/>
    </location>
</feature>
<dbReference type="PANTHER" id="PTHR35580">
    <property type="entry name" value="CELL SURFACE GLYCOPROTEIN (S-LAYER PROTEIN)-LIKE PROTEIN"/>
    <property type="match status" value="1"/>
</dbReference>
<evidence type="ECO:0000256" key="4">
    <source>
        <dbReference type="ARBA" id="ARBA00023069"/>
    </source>
</evidence>
<keyword evidence="4" id="KW-0969">Cilium</keyword>
<feature type="domain" description="HYDIN/VesB/CFA65-like Ig-like" evidence="9">
    <location>
        <begin position="1596"/>
        <end position="1690"/>
    </location>
</feature>
<feature type="domain" description="Abnormal spindle-like microcephaly-associated protein ASH" evidence="7">
    <location>
        <begin position="1488"/>
        <end position="1579"/>
    </location>
</feature>
<dbReference type="Pfam" id="PF25778">
    <property type="entry name" value="DUF7948"/>
    <property type="match status" value="1"/>
</dbReference>
<dbReference type="InterPro" id="IPR053879">
    <property type="entry name" value="HYDIN_VesB_CFA65-like_Ig"/>
</dbReference>